<dbReference type="CDD" id="cd06261">
    <property type="entry name" value="TM_PBP2"/>
    <property type="match status" value="1"/>
</dbReference>
<evidence type="ECO:0000259" key="8">
    <source>
        <dbReference type="PROSITE" id="PS50928"/>
    </source>
</evidence>
<evidence type="ECO:0000256" key="4">
    <source>
        <dbReference type="ARBA" id="ARBA00022692"/>
    </source>
</evidence>
<name>A0A1T5M9J4_9FIRM</name>
<evidence type="ECO:0000256" key="3">
    <source>
        <dbReference type="ARBA" id="ARBA00022475"/>
    </source>
</evidence>
<dbReference type="InterPro" id="IPR050366">
    <property type="entry name" value="BP-dependent_transpt_permease"/>
</dbReference>
<feature type="transmembrane region" description="Helical" evidence="7">
    <location>
        <begin position="149"/>
        <end position="168"/>
    </location>
</feature>
<dbReference type="Pfam" id="PF12911">
    <property type="entry name" value="OppC_N"/>
    <property type="match status" value="1"/>
</dbReference>
<accession>A0A1T5M9J4</accession>
<feature type="transmembrane region" description="Helical" evidence="7">
    <location>
        <begin position="281"/>
        <end position="302"/>
    </location>
</feature>
<organism evidence="9 10">
    <name type="scientific">Maledivibacter halophilus</name>
    <dbReference type="NCBI Taxonomy" id="36842"/>
    <lineage>
        <taxon>Bacteria</taxon>
        <taxon>Bacillati</taxon>
        <taxon>Bacillota</taxon>
        <taxon>Clostridia</taxon>
        <taxon>Peptostreptococcales</taxon>
        <taxon>Caminicellaceae</taxon>
        <taxon>Maledivibacter</taxon>
    </lineage>
</organism>
<dbReference type="InterPro" id="IPR035906">
    <property type="entry name" value="MetI-like_sf"/>
</dbReference>
<keyword evidence="2 7" id="KW-0813">Transport</keyword>
<dbReference type="Pfam" id="PF00528">
    <property type="entry name" value="BPD_transp_1"/>
    <property type="match status" value="1"/>
</dbReference>
<dbReference type="PROSITE" id="PS50928">
    <property type="entry name" value="ABC_TM1"/>
    <property type="match status" value="1"/>
</dbReference>
<comment type="similarity">
    <text evidence="7">Belongs to the binding-protein-dependent transport system permease family.</text>
</comment>
<dbReference type="RefSeq" id="WP_244282188.1">
    <property type="nucleotide sequence ID" value="NZ_FUZT01000012.1"/>
</dbReference>
<keyword evidence="10" id="KW-1185">Reference proteome</keyword>
<evidence type="ECO:0000256" key="6">
    <source>
        <dbReference type="ARBA" id="ARBA00023136"/>
    </source>
</evidence>
<reference evidence="9 10" key="1">
    <citation type="submission" date="2017-02" db="EMBL/GenBank/DDBJ databases">
        <authorList>
            <person name="Peterson S.W."/>
        </authorList>
    </citation>
    <scope>NUCLEOTIDE SEQUENCE [LARGE SCALE GENOMIC DNA]</scope>
    <source>
        <strain evidence="9 10">M1</strain>
    </source>
</reference>
<feature type="transmembrane region" description="Helical" evidence="7">
    <location>
        <begin position="112"/>
        <end position="137"/>
    </location>
</feature>
<dbReference type="SUPFAM" id="SSF161098">
    <property type="entry name" value="MetI-like"/>
    <property type="match status" value="1"/>
</dbReference>
<dbReference type="STRING" id="36842.SAMN02194393_04290"/>
<dbReference type="PANTHER" id="PTHR43386">
    <property type="entry name" value="OLIGOPEPTIDE TRANSPORT SYSTEM PERMEASE PROTEIN APPC"/>
    <property type="match status" value="1"/>
</dbReference>
<comment type="subcellular location">
    <subcellularLocation>
        <location evidence="1 7">Cell membrane</location>
        <topology evidence="1 7">Multi-pass membrane protein</topology>
    </subcellularLocation>
</comment>
<proteinExistence type="inferred from homology"/>
<dbReference type="PANTHER" id="PTHR43386:SF22">
    <property type="entry name" value="OLIGOPEPTIDE TRANSPORT SYSTEM PERMEASE PROTEIN OPPC"/>
    <property type="match status" value="1"/>
</dbReference>
<dbReference type="AlphaFoldDB" id="A0A1T5M9J4"/>
<protein>
    <submittedName>
        <fullName evidence="9">Oligopeptide transport system permease protein</fullName>
    </submittedName>
</protein>
<feature type="transmembrane region" description="Helical" evidence="7">
    <location>
        <begin position="223"/>
        <end position="244"/>
    </location>
</feature>
<keyword evidence="3" id="KW-1003">Cell membrane</keyword>
<dbReference type="Gene3D" id="1.10.3720.10">
    <property type="entry name" value="MetI-like"/>
    <property type="match status" value="1"/>
</dbReference>
<sequence>MTENVKSSMELTRDKFVIIGCKDLDAEKINRPSITYWQDVWRRFKSNKVAIGAAVLLLIICLLCIFGPTISGYEYDAMDTQSRNISPNSENWFGTDEMGRDMFARVFMGGRVSIIIGIVCTAVMVTIGVLIGGIAGYFGGVVDDALMRLVEIIGSIPRLIFVILIQIILGRGMFQLVFALTISAWGGTARLVRGQILQLKEMEFVLAEHSLGASPFRIIWKHFIPNVLGIIIVRVTLAVPMFIFEEAFLSFVGLGIQPPETSWGALASTAQGNLMFYPYQLFFPCLLISLTMLSFNLMGDGLNDSLDPKLRQ</sequence>
<keyword evidence="6 7" id="KW-0472">Membrane</keyword>
<feature type="transmembrane region" description="Helical" evidence="7">
    <location>
        <begin position="174"/>
        <end position="192"/>
    </location>
</feature>
<evidence type="ECO:0000256" key="7">
    <source>
        <dbReference type="RuleBase" id="RU363032"/>
    </source>
</evidence>
<feature type="domain" description="ABC transmembrane type-1" evidence="8">
    <location>
        <begin position="110"/>
        <end position="299"/>
    </location>
</feature>
<dbReference type="GO" id="GO:0055085">
    <property type="term" value="P:transmembrane transport"/>
    <property type="evidence" value="ECO:0007669"/>
    <property type="project" value="InterPro"/>
</dbReference>
<evidence type="ECO:0000256" key="1">
    <source>
        <dbReference type="ARBA" id="ARBA00004651"/>
    </source>
</evidence>
<evidence type="ECO:0000256" key="2">
    <source>
        <dbReference type="ARBA" id="ARBA00022448"/>
    </source>
</evidence>
<evidence type="ECO:0000256" key="5">
    <source>
        <dbReference type="ARBA" id="ARBA00022989"/>
    </source>
</evidence>
<dbReference type="EMBL" id="FUZT01000012">
    <property type="protein sequence ID" value="SKC84907.1"/>
    <property type="molecule type" value="Genomic_DNA"/>
</dbReference>
<gene>
    <name evidence="9" type="ORF">SAMN02194393_04290</name>
</gene>
<evidence type="ECO:0000313" key="9">
    <source>
        <dbReference type="EMBL" id="SKC84907.1"/>
    </source>
</evidence>
<dbReference type="InterPro" id="IPR025966">
    <property type="entry name" value="OppC_N"/>
</dbReference>
<keyword evidence="4 7" id="KW-0812">Transmembrane</keyword>
<dbReference type="Proteomes" id="UP000190285">
    <property type="component" value="Unassembled WGS sequence"/>
</dbReference>
<dbReference type="GO" id="GO:0005886">
    <property type="term" value="C:plasma membrane"/>
    <property type="evidence" value="ECO:0007669"/>
    <property type="project" value="UniProtKB-SubCell"/>
</dbReference>
<evidence type="ECO:0000313" key="10">
    <source>
        <dbReference type="Proteomes" id="UP000190285"/>
    </source>
</evidence>
<dbReference type="InterPro" id="IPR000515">
    <property type="entry name" value="MetI-like"/>
</dbReference>
<feature type="transmembrane region" description="Helical" evidence="7">
    <location>
        <begin position="49"/>
        <end position="70"/>
    </location>
</feature>
<keyword evidence="5 7" id="KW-1133">Transmembrane helix</keyword>